<dbReference type="Gene3D" id="3.40.50.10320">
    <property type="entry name" value="LmbE-like"/>
    <property type="match status" value="1"/>
</dbReference>
<dbReference type="GO" id="GO:0016811">
    <property type="term" value="F:hydrolase activity, acting on carbon-nitrogen (but not peptide) bonds, in linear amides"/>
    <property type="evidence" value="ECO:0007669"/>
    <property type="project" value="TreeGrafter"/>
</dbReference>
<dbReference type="AlphaFoldDB" id="A0A5R9KBB7"/>
<dbReference type="OrthoDB" id="9790023at2"/>
<gene>
    <name evidence="1" type="ORF">FEM55_15045</name>
</gene>
<dbReference type="SUPFAM" id="SSF102588">
    <property type="entry name" value="LmbE-like"/>
    <property type="match status" value="1"/>
</dbReference>
<evidence type="ECO:0000313" key="2">
    <source>
        <dbReference type="Proteomes" id="UP000309788"/>
    </source>
</evidence>
<comment type="caution">
    <text evidence="1">The sequence shown here is derived from an EMBL/GenBank/DDBJ whole genome shotgun (WGS) entry which is preliminary data.</text>
</comment>
<name>A0A5R9KBB7_9BACT</name>
<protein>
    <submittedName>
        <fullName evidence="1">PIG-L family deacetylase</fullName>
    </submittedName>
</protein>
<dbReference type="InterPro" id="IPR024078">
    <property type="entry name" value="LmbE-like_dom_sf"/>
</dbReference>
<dbReference type="EMBL" id="VCEI01000025">
    <property type="protein sequence ID" value="TLU92064.1"/>
    <property type="molecule type" value="Genomic_DNA"/>
</dbReference>
<dbReference type="PANTHER" id="PTHR12993">
    <property type="entry name" value="N-ACETYLGLUCOSAMINYL-PHOSPHATIDYLINOSITOL DE-N-ACETYLASE-RELATED"/>
    <property type="match status" value="1"/>
</dbReference>
<sequence>MGLMQKPEWYENASRLSVEQLGRTLIVAPHQDDESLGCGGIIYLLTQLGTPVHVVFVSDGSMSHPDSEKYPLAKRISLREEESRKALEILGVPAEHITFLRLKDSQVPAMQMPGFDAAADLIRGVISRFEPQTLFVPWRRDPHPDHRATWQIVDHAWTLQQQTVRKLEYFIWLWERADSGDLPLPAECRVWTVDIKTAVARKRQAIKAHVSQTTRLIDDDPQGFMLSEAVLSHFDKPFEVFIETYSNNRYVRS</sequence>
<accession>A0A5R9KBB7</accession>
<organism evidence="1 2">
    <name type="scientific">Dyadobacter sediminis</name>
    <dbReference type="NCBI Taxonomy" id="1493691"/>
    <lineage>
        <taxon>Bacteria</taxon>
        <taxon>Pseudomonadati</taxon>
        <taxon>Bacteroidota</taxon>
        <taxon>Cytophagia</taxon>
        <taxon>Cytophagales</taxon>
        <taxon>Spirosomataceae</taxon>
        <taxon>Dyadobacter</taxon>
    </lineage>
</organism>
<dbReference type="PANTHER" id="PTHR12993:SF29">
    <property type="entry name" value="BLR3841 PROTEIN"/>
    <property type="match status" value="1"/>
</dbReference>
<reference evidence="1 2" key="1">
    <citation type="submission" date="2019-05" db="EMBL/GenBank/DDBJ databases">
        <authorList>
            <person name="Qu J.-H."/>
        </authorList>
    </citation>
    <scope>NUCLEOTIDE SEQUENCE [LARGE SCALE GENOMIC DNA]</scope>
    <source>
        <strain evidence="1 2">Z12</strain>
    </source>
</reference>
<keyword evidence="2" id="KW-1185">Reference proteome</keyword>
<dbReference type="InterPro" id="IPR003737">
    <property type="entry name" value="GlcNAc_PI_deacetylase-related"/>
</dbReference>
<evidence type="ECO:0000313" key="1">
    <source>
        <dbReference type="EMBL" id="TLU92064.1"/>
    </source>
</evidence>
<proteinExistence type="predicted"/>
<dbReference type="Pfam" id="PF02585">
    <property type="entry name" value="PIG-L"/>
    <property type="match status" value="1"/>
</dbReference>
<dbReference type="RefSeq" id="WP_138282173.1">
    <property type="nucleotide sequence ID" value="NZ_BMGE01000003.1"/>
</dbReference>
<dbReference type="Proteomes" id="UP000309788">
    <property type="component" value="Unassembled WGS sequence"/>
</dbReference>